<dbReference type="InterPro" id="IPR035959">
    <property type="entry name" value="RutC-like_sf"/>
</dbReference>
<dbReference type="SUPFAM" id="SSF55298">
    <property type="entry name" value="YjgF-like"/>
    <property type="match status" value="1"/>
</dbReference>
<protein>
    <submittedName>
        <fullName evidence="1">RidA family protein</fullName>
    </submittedName>
</protein>
<dbReference type="Gene3D" id="3.30.1330.40">
    <property type="entry name" value="RutC-like"/>
    <property type="match status" value="1"/>
</dbReference>
<dbReference type="Pfam" id="PF01042">
    <property type="entry name" value="Ribonuc_L-PSP"/>
    <property type="match status" value="1"/>
</dbReference>
<dbReference type="PANTHER" id="PTHR43760">
    <property type="entry name" value="ENDORIBONUCLEASE-RELATED"/>
    <property type="match status" value="1"/>
</dbReference>
<proteinExistence type="predicted"/>
<dbReference type="EMBL" id="VCPC01000008">
    <property type="protein sequence ID" value="TMV07452.1"/>
    <property type="molecule type" value="Genomic_DNA"/>
</dbReference>
<dbReference type="InterPro" id="IPR006175">
    <property type="entry name" value="YjgF/YER057c/UK114"/>
</dbReference>
<keyword evidence="2" id="KW-1185">Reference proteome</keyword>
<comment type="caution">
    <text evidence="1">The sequence shown here is derived from an EMBL/GenBank/DDBJ whole genome shotgun (WGS) entry which is preliminary data.</text>
</comment>
<accession>A0ABY2WX83</accession>
<gene>
    <name evidence="1" type="ORF">FGK64_21545</name>
</gene>
<dbReference type="RefSeq" id="WP_138865928.1">
    <property type="nucleotide sequence ID" value="NZ_VCPC01000008.1"/>
</dbReference>
<dbReference type="InterPro" id="IPR013813">
    <property type="entry name" value="Endoribo_LPSP/chorism_mut-like"/>
</dbReference>
<name>A0ABY2WX83_9RHOB</name>
<evidence type="ECO:0000313" key="1">
    <source>
        <dbReference type="EMBL" id="TMV07452.1"/>
    </source>
</evidence>
<sequence>MTQGAPKPQGDYVAASRHGDLLVTAGVTPRRDGVMQHAGHYAAGDAPDRFRAGAELAAANLIALLDSAVTEGEEIAGLLSLTVYVAAAPGFTDHARVADFASAILRERYGAGGRCARAAVGVASLPGGASVEMSAQAVVGKSTKSTVSGSLAAHGIPVYKSPVV</sequence>
<organism evidence="1 2">
    <name type="scientific">Arenibacterium halophilum</name>
    <dbReference type="NCBI Taxonomy" id="2583821"/>
    <lineage>
        <taxon>Bacteria</taxon>
        <taxon>Pseudomonadati</taxon>
        <taxon>Pseudomonadota</taxon>
        <taxon>Alphaproteobacteria</taxon>
        <taxon>Rhodobacterales</taxon>
        <taxon>Paracoccaceae</taxon>
        <taxon>Arenibacterium</taxon>
    </lineage>
</organism>
<dbReference type="CDD" id="cd02199">
    <property type="entry name" value="YjgF_YER057c_UK114_like_1"/>
    <property type="match status" value="1"/>
</dbReference>
<reference evidence="1 2" key="1">
    <citation type="submission" date="2019-05" db="EMBL/GenBank/DDBJ databases">
        <title>Marivita sp. nov. isolated from sea sediment.</title>
        <authorList>
            <person name="Kim W."/>
        </authorList>
    </citation>
    <scope>NUCLEOTIDE SEQUENCE [LARGE SCALE GENOMIC DNA]</scope>
    <source>
        <strain evidence="1 2">CAU 1492</strain>
    </source>
</reference>
<dbReference type="Proteomes" id="UP001191082">
    <property type="component" value="Unassembled WGS sequence"/>
</dbReference>
<evidence type="ECO:0000313" key="2">
    <source>
        <dbReference type="Proteomes" id="UP001191082"/>
    </source>
</evidence>
<dbReference type="PANTHER" id="PTHR43760:SF1">
    <property type="entry name" value="ENDORIBONUCLEASE L-PSP_CHORISMATE MUTASE-LIKE DOMAIN-CONTAINING PROTEIN"/>
    <property type="match status" value="1"/>
</dbReference>